<keyword evidence="3" id="KW-1185">Reference proteome</keyword>
<gene>
    <name evidence="2" type="ORF">WMY93_029581</name>
</gene>
<evidence type="ECO:0000256" key="1">
    <source>
        <dbReference type="SAM" id="MobiDB-lite"/>
    </source>
</evidence>
<dbReference type="Proteomes" id="UP001460270">
    <property type="component" value="Unassembled WGS sequence"/>
</dbReference>
<name>A0AAW0MVG6_9GOBI</name>
<protein>
    <submittedName>
        <fullName evidence="2">Uncharacterized protein</fullName>
    </submittedName>
</protein>
<proteinExistence type="predicted"/>
<dbReference type="EMBL" id="JBBPFD010000022">
    <property type="protein sequence ID" value="KAK7881172.1"/>
    <property type="molecule type" value="Genomic_DNA"/>
</dbReference>
<reference evidence="3" key="1">
    <citation type="submission" date="2024-04" db="EMBL/GenBank/DDBJ databases">
        <title>Salinicola lusitanus LLJ914,a marine bacterium isolated from the Okinawa Trough.</title>
        <authorList>
            <person name="Li J."/>
        </authorList>
    </citation>
    <scope>NUCLEOTIDE SEQUENCE [LARGE SCALE GENOMIC DNA]</scope>
</reference>
<evidence type="ECO:0000313" key="2">
    <source>
        <dbReference type="EMBL" id="KAK7881172.1"/>
    </source>
</evidence>
<feature type="region of interest" description="Disordered" evidence="1">
    <location>
        <begin position="87"/>
        <end position="109"/>
    </location>
</feature>
<feature type="region of interest" description="Disordered" evidence="1">
    <location>
        <begin position="1"/>
        <end position="47"/>
    </location>
</feature>
<accession>A0AAW0MVG6</accession>
<dbReference type="AlphaFoldDB" id="A0AAW0MVG6"/>
<comment type="caution">
    <text evidence="2">The sequence shown here is derived from an EMBL/GenBank/DDBJ whole genome shotgun (WGS) entry which is preliminary data.</text>
</comment>
<feature type="compositionally biased region" description="Basic and acidic residues" evidence="1">
    <location>
        <begin position="92"/>
        <end position="102"/>
    </location>
</feature>
<organism evidence="2 3">
    <name type="scientific">Mugilogobius chulae</name>
    <name type="common">yellowstripe goby</name>
    <dbReference type="NCBI Taxonomy" id="88201"/>
    <lineage>
        <taxon>Eukaryota</taxon>
        <taxon>Metazoa</taxon>
        <taxon>Chordata</taxon>
        <taxon>Craniata</taxon>
        <taxon>Vertebrata</taxon>
        <taxon>Euteleostomi</taxon>
        <taxon>Actinopterygii</taxon>
        <taxon>Neopterygii</taxon>
        <taxon>Teleostei</taxon>
        <taxon>Neoteleostei</taxon>
        <taxon>Acanthomorphata</taxon>
        <taxon>Gobiaria</taxon>
        <taxon>Gobiiformes</taxon>
        <taxon>Gobioidei</taxon>
        <taxon>Gobiidae</taxon>
        <taxon>Gobionellinae</taxon>
        <taxon>Mugilogobius</taxon>
    </lineage>
</organism>
<sequence>MSTRDVSEPRLGGAGGETETPLSAAQARTHAKERKQEETNGLDSGLEALNTTKQTGKALKFSSKIFKDYYHTDKTDKATFTSHFSLKLGSKPKTEPDVHNKDSSTNSFHGPSPVCDQNIFYRVHDLTVDRIPLHLKKVKKKPDCISIETSSATIQSFSNGRCGLHKENTPQMGHQRKGLLLWI</sequence>
<evidence type="ECO:0000313" key="3">
    <source>
        <dbReference type="Proteomes" id="UP001460270"/>
    </source>
</evidence>